<evidence type="ECO:0008006" key="7">
    <source>
        <dbReference type="Google" id="ProtNLM"/>
    </source>
</evidence>
<proteinExistence type="predicted"/>
<feature type="chain" id="PRO_5015006429" description="TonB-dependent receptor" evidence="4">
    <location>
        <begin position="20"/>
        <end position="638"/>
    </location>
</feature>
<dbReference type="Proteomes" id="UP000231134">
    <property type="component" value="Unassembled WGS sequence"/>
</dbReference>
<evidence type="ECO:0000256" key="2">
    <source>
        <dbReference type="ARBA" id="ARBA00023136"/>
    </source>
</evidence>
<feature type="signal peptide" evidence="4">
    <location>
        <begin position="1"/>
        <end position="19"/>
    </location>
</feature>
<evidence type="ECO:0000256" key="3">
    <source>
        <dbReference type="ARBA" id="ARBA00023237"/>
    </source>
</evidence>
<dbReference type="SUPFAM" id="SSF56935">
    <property type="entry name" value="Porins"/>
    <property type="match status" value="1"/>
</dbReference>
<gene>
    <name evidence="5" type="ORF">BGX16_2808</name>
</gene>
<keyword evidence="6" id="KW-1185">Reference proteome</keyword>
<evidence type="ECO:0000313" key="5">
    <source>
        <dbReference type="EMBL" id="PJJ42763.1"/>
    </source>
</evidence>
<accession>A0A2M9AAX2</accession>
<keyword evidence="4" id="KW-0732">Signal</keyword>
<dbReference type="InterPro" id="IPR036942">
    <property type="entry name" value="Beta-barrel_TonB_sf"/>
</dbReference>
<dbReference type="OrthoDB" id="9807960at2"/>
<dbReference type="RefSeq" id="WP_100426604.1">
    <property type="nucleotide sequence ID" value="NZ_JAXFBG010000111.1"/>
</dbReference>
<name>A0A2M9AAX2_9BACT</name>
<dbReference type="GO" id="GO:0009279">
    <property type="term" value="C:cell outer membrane"/>
    <property type="evidence" value="ECO:0007669"/>
    <property type="project" value="UniProtKB-SubCell"/>
</dbReference>
<reference evidence="5 6" key="1">
    <citation type="submission" date="2017-11" db="EMBL/GenBank/DDBJ databases">
        <title>Animal gut microbial communities from fecal samples from Wisconsin, USA.</title>
        <authorList>
            <person name="Neumann A."/>
        </authorList>
    </citation>
    <scope>NUCLEOTIDE SEQUENCE [LARGE SCALE GENOMIC DNA]</scope>
    <source>
        <strain evidence="5 6">UWS3</strain>
    </source>
</reference>
<dbReference type="EMBL" id="PGEX01000001">
    <property type="protein sequence ID" value="PJJ42763.1"/>
    <property type="molecule type" value="Genomic_DNA"/>
</dbReference>
<comment type="caution">
    <text evidence="5">The sequence shown here is derived from an EMBL/GenBank/DDBJ whole genome shotgun (WGS) entry which is preliminary data.</text>
</comment>
<evidence type="ECO:0000256" key="4">
    <source>
        <dbReference type="SAM" id="SignalP"/>
    </source>
</evidence>
<protein>
    <recommendedName>
        <fullName evidence="7">TonB-dependent receptor</fullName>
    </recommendedName>
</protein>
<evidence type="ECO:0000313" key="6">
    <source>
        <dbReference type="Proteomes" id="UP000231134"/>
    </source>
</evidence>
<keyword evidence="2" id="KW-0472">Membrane</keyword>
<sequence length="638" mass="73539">MPFFAILITFCLFLSPALAAVDELSTARKGAESPEIAERTYDLEGQKAEWILGTSILGNPDLDFRSAGIGGPTRRLPSKLAGIFTFPLEYDETQLSMYGENGVMKEDFARGIPVDTPETHILWERYSFNGNSFGLDFRRLLLDSIELDIGWASYSNDSSKVFRYQDVTHQPFFALGRDSSQIPFTGRNVQMNTTHFKPAIAWYFPKGTAVASMSYLVVENDDIPPYSYTQDTTDYSSVTYLRNPLNTELRSFTYGIRGSFHPIKPLEIYASIYSGEHEIHYDSLPDLVKSIQDTLDEDGKTIQDTTWYGVTDALKYETINGEGGIALKLPLNPALRMQYEFTELNSRYKQDRELYYLELKDELAFLEFRVQAGALRNSNIFDSVEVAKMTSAYATLHLPYHLDLKGTVRNDVRFPDVDELKVYNRARYAYPNKDLKEEERVRMTGDFEWNPGGIFYGVGLRYEYADNPIKQRWVTGEGLESIETASQWINLDYAEVLDWYVAAGISIGNWQLYLEREQSLAKENRPIDVTDLYYKGYIRWSDKFVKNRLGVSVAFNFTWFGNRYDLQVTEDEETEKEVLEVVELKHYLALNFEARMRILTFSLYTRIDNLNHSLYEPAAGYRPEGIRFLYGITWSFDN</sequence>
<evidence type="ECO:0000256" key="1">
    <source>
        <dbReference type="ARBA" id="ARBA00004442"/>
    </source>
</evidence>
<comment type="subcellular location">
    <subcellularLocation>
        <location evidence="1">Cell outer membrane</location>
    </subcellularLocation>
</comment>
<organism evidence="5 6">
    <name type="scientific">Hallerella succinigenes</name>
    <dbReference type="NCBI Taxonomy" id="1896222"/>
    <lineage>
        <taxon>Bacteria</taxon>
        <taxon>Pseudomonadati</taxon>
        <taxon>Fibrobacterota</taxon>
        <taxon>Fibrobacteria</taxon>
        <taxon>Fibrobacterales</taxon>
        <taxon>Fibrobacteraceae</taxon>
        <taxon>Hallerella</taxon>
    </lineage>
</organism>
<dbReference type="AlphaFoldDB" id="A0A2M9AAX2"/>
<dbReference type="Gene3D" id="2.40.170.20">
    <property type="entry name" value="TonB-dependent receptor, beta-barrel domain"/>
    <property type="match status" value="1"/>
</dbReference>
<keyword evidence="3" id="KW-0998">Cell outer membrane</keyword>